<sequence>MKTILMILMFVSAMSNAASGTDVAMIIERANLASFYAGDDGRSDARMIIVDAKDNKQMRQFVILRKDLEDGGDQRFLVVFSRPSDVKNTVFLVHKKVAEEDDRWLYLPALDLEKRISASDNRTSFVGSDFFYEDVSGRNTGYDEHQLVKEDEQYFYLTSTPKDPDSVEFAEYSMHIDKATFLPMLIEYRDQQGDVYRRVEVVEVADVQGHATVMKSKVSNLKTGGYTLLEFRRPAYDLGMEDDVFTIRSLRNPPKNWLNAQ</sequence>
<dbReference type="CDD" id="cd16329">
    <property type="entry name" value="LolA_like"/>
    <property type="match status" value="1"/>
</dbReference>
<protein>
    <submittedName>
        <fullName evidence="3">Outer membrane lipoprotein-sorting protein</fullName>
    </submittedName>
</protein>
<evidence type="ECO:0000313" key="4">
    <source>
        <dbReference type="Proteomes" id="UP001595533"/>
    </source>
</evidence>
<feature type="chain" id="PRO_5047106212" evidence="1">
    <location>
        <begin position="18"/>
        <end position="261"/>
    </location>
</feature>
<dbReference type="InterPro" id="IPR033399">
    <property type="entry name" value="TP_0789-like"/>
</dbReference>
<evidence type="ECO:0000313" key="3">
    <source>
        <dbReference type="EMBL" id="MFC3193641.1"/>
    </source>
</evidence>
<feature type="domain" description="Uncharacterized protein TP-0789" evidence="2">
    <location>
        <begin position="72"/>
        <end position="251"/>
    </location>
</feature>
<keyword evidence="1" id="KW-0732">Signal</keyword>
<dbReference type="Pfam" id="PF17131">
    <property type="entry name" value="LolA_like"/>
    <property type="match status" value="1"/>
</dbReference>
<accession>A0ABV7JC18</accession>
<dbReference type="Proteomes" id="UP001595533">
    <property type="component" value="Unassembled WGS sequence"/>
</dbReference>
<name>A0ABV7JC18_9GAMM</name>
<dbReference type="RefSeq" id="WP_077412707.1">
    <property type="nucleotide sequence ID" value="NZ_JBHRTS010000002.1"/>
</dbReference>
<dbReference type="EMBL" id="JBHRTS010000002">
    <property type="protein sequence ID" value="MFC3193641.1"/>
    <property type="molecule type" value="Genomic_DNA"/>
</dbReference>
<keyword evidence="4" id="KW-1185">Reference proteome</keyword>
<organism evidence="3 4">
    <name type="scientific">Marinicella sediminis</name>
    <dbReference type="NCBI Taxonomy" id="1792834"/>
    <lineage>
        <taxon>Bacteria</taxon>
        <taxon>Pseudomonadati</taxon>
        <taxon>Pseudomonadota</taxon>
        <taxon>Gammaproteobacteria</taxon>
        <taxon>Lysobacterales</taxon>
        <taxon>Marinicellaceae</taxon>
        <taxon>Marinicella</taxon>
    </lineage>
</organism>
<proteinExistence type="predicted"/>
<evidence type="ECO:0000259" key="2">
    <source>
        <dbReference type="Pfam" id="PF17131"/>
    </source>
</evidence>
<evidence type="ECO:0000256" key="1">
    <source>
        <dbReference type="SAM" id="SignalP"/>
    </source>
</evidence>
<reference evidence="4" key="1">
    <citation type="journal article" date="2019" name="Int. J. Syst. Evol. Microbiol.">
        <title>The Global Catalogue of Microorganisms (GCM) 10K type strain sequencing project: providing services to taxonomists for standard genome sequencing and annotation.</title>
        <authorList>
            <consortium name="The Broad Institute Genomics Platform"/>
            <consortium name="The Broad Institute Genome Sequencing Center for Infectious Disease"/>
            <person name="Wu L."/>
            <person name="Ma J."/>
        </authorList>
    </citation>
    <scope>NUCLEOTIDE SEQUENCE [LARGE SCALE GENOMIC DNA]</scope>
    <source>
        <strain evidence="4">KCTC 42953</strain>
    </source>
</reference>
<gene>
    <name evidence="3" type="ORF">ACFODZ_05255</name>
</gene>
<keyword evidence="3" id="KW-0449">Lipoprotein</keyword>
<comment type="caution">
    <text evidence="3">The sequence shown here is derived from an EMBL/GenBank/DDBJ whole genome shotgun (WGS) entry which is preliminary data.</text>
</comment>
<dbReference type="Gene3D" id="2.50.20.10">
    <property type="entry name" value="Lipoprotein localisation LolA/LolB/LppX"/>
    <property type="match status" value="1"/>
</dbReference>
<feature type="signal peptide" evidence="1">
    <location>
        <begin position="1"/>
        <end position="17"/>
    </location>
</feature>